<reference evidence="11" key="1">
    <citation type="submission" date="2017-09" db="EMBL/GenBank/DDBJ databases">
        <title>Brachybacterium sp. VM2412.</title>
        <authorList>
            <person name="Tak E.J."/>
            <person name="Bae J.-W."/>
        </authorList>
    </citation>
    <scope>NUCLEOTIDE SEQUENCE [LARGE SCALE GENOMIC DNA]</scope>
    <source>
        <strain evidence="11">VM2412</strain>
    </source>
</reference>
<keyword evidence="11" id="KW-1185">Reference proteome</keyword>
<evidence type="ECO:0000256" key="7">
    <source>
        <dbReference type="SAM" id="MobiDB-lite"/>
    </source>
</evidence>
<evidence type="ECO:0000313" key="11">
    <source>
        <dbReference type="Proteomes" id="UP000218165"/>
    </source>
</evidence>
<evidence type="ECO:0000256" key="6">
    <source>
        <dbReference type="ARBA" id="ARBA00038076"/>
    </source>
</evidence>
<gene>
    <name evidence="10" type="ORF">CFK38_08705</name>
</gene>
<evidence type="ECO:0000256" key="2">
    <source>
        <dbReference type="ARBA" id="ARBA00022475"/>
    </source>
</evidence>
<evidence type="ECO:0000256" key="1">
    <source>
        <dbReference type="ARBA" id="ARBA00004651"/>
    </source>
</evidence>
<name>A0A291GMZ1_9MICO</name>
<feature type="transmembrane region" description="Helical" evidence="8">
    <location>
        <begin position="481"/>
        <end position="501"/>
    </location>
</feature>
<feature type="transmembrane region" description="Helical" evidence="8">
    <location>
        <begin position="246"/>
        <end position="277"/>
    </location>
</feature>
<keyword evidence="2" id="KW-1003">Cell membrane</keyword>
<keyword evidence="4 8" id="KW-1133">Transmembrane helix</keyword>
<feature type="domain" description="ABC3 transporter permease C-terminal" evidence="9">
    <location>
        <begin position="255"/>
        <end position="374"/>
    </location>
</feature>
<comment type="similarity">
    <text evidence="6">Belongs to the ABC-4 integral membrane protein family.</text>
</comment>
<dbReference type="PANTHER" id="PTHR30572:SF4">
    <property type="entry name" value="ABC TRANSPORTER PERMEASE YTRF"/>
    <property type="match status" value="1"/>
</dbReference>
<dbReference type="PANTHER" id="PTHR30572">
    <property type="entry name" value="MEMBRANE COMPONENT OF TRANSPORTER-RELATED"/>
    <property type="match status" value="1"/>
</dbReference>
<feature type="transmembrane region" description="Helical" evidence="8">
    <location>
        <begin position="305"/>
        <end position="333"/>
    </location>
</feature>
<evidence type="ECO:0000313" key="10">
    <source>
        <dbReference type="EMBL" id="ATG51595.1"/>
    </source>
</evidence>
<feature type="transmembrane region" description="Helical" evidence="8">
    <location>
        <begin position="424"/>
        <end position="446"/>
    </location>
</feature>
<evidence type="ECO:0000256" key="4">
    <source>
        <dbReference type="ARBA" id="ARBA00022989"/>
    </source>
</evidence>
<dbReference type="AlphaFoldDB" id="A0A291GMZ1"/>
<keyword evidence="5 8" id="KW-0472">Membrane</keyword>
<feature type="transmembrane region" description="Helical" evidence="8">
    <location>
        <begin position="396"/>
        <end position="418"/>
    </location>
</feature>
<feature type="transmembrane region" description="Helical" evidence="8">
    <location>
        <begin position="339"/>
        <end position="363"/>
    </location>
</feature>
<sequence length="835" mass="84897">MARRSPVKLTPLRRHVAAALTIALSCAFVAVMLLAGNLVQASLRSDAAQQFDGADLEITRELTEEDRASRSPLPAPQIEGADAVWPEPGTYLALGSEEAEAFLRVTMQPPGEAPDLAAGAPAADGSEVVLDQSAADSLDVGLGDSVTLPADFSPDGEEHPLTVVGIAPAPEGAVFGATPRVLVGEANAEALLGPGAGTLTDTWFASVPEGADPAAIAERADGTDGLSVRTTEAAEQEAAESMLQGFAALGLVLAVFVVIALFTSAVVIANTFAVTIAQRTRSLALLRTLGATRSQVRGVVLRESLVVGLLGAVAGMLGGHLLAQAALAAAAGIGWLDGVMIVPVSLLSVLVPVVTGVLITLLASLAPMRAATRVAPLQALRPVPPARRHGLGVQGVAGLAAVVLGIAALAAGTGLALSGRATPGILAAMFGGVVSFTGVLLTLVVLTRPLSALLARIVGRLGGLPARIAGANVARNPRRSAATIAALLIGTTLMTMMAVGARTAEATLTSELDSRRPIDLVISTGEMPQDAPEQIAAIAGMDSAHASARGDIDVGVPEPMTLYSVTPEALRETSHRPEMAEELSDGVVLLGQERAERFGLEDGQVLEIPGADGSLHELRVQVDANLQMSMVTPATLEDLLGAQTRPVVLADFADRGSEAREGVDLREIMSAVGEVTAGSGYSEVSLVAGGAERESYGQILAVLLGITVGLLAVAVLVALVGVANTLSLGVIERTGENALLRALGTTRRQMRAMLGWEGILLALVGAVLGLALGSLYGVLGINALLGSTFPVSITIPWVQLGLVLVLAVLAGALASVLPGRTAARTAPAAALADAE</sequence>
<dbReference type="OrthoDB" id="9780560at2"/>
<dbReference type="Proteomes" id="UP000218165">
    <property type="component" value="Chromosome"/>
</dbReference>
<protein>
    <submittedName>
        <fullName evidence="10">ABC transporter permease</fullName>
    </submittedName>
</protein>
<feature type="region of interest" description="Disordered" evidence="7">
    <location>
        <begin position="63"/>
        <end position="82"/>
    </location>
</feature>
<organism evidence="10 11">
    <name type="scientific">Brachybacterium vulturis</name>
    <dbReference type="NCBI Taxonomy" id="2017484"/>
    <lineage>
        <taxon>Bacteria</taxon>
        <taxon>Bacillati</taxon>
        <taxon>Actinomycetota</taxon>
        <taxon>Actinomycetes</taxon>
        <taxon>Micrococcales</taxon>
        <taxon>Dermabacteraceae</taxon>
        <taxon>Brachybacterium</taxon>
    </lineage>
</organism>
<dbReference type="RefSeq" id="WP_096802719.1">
    <property type="nucleotide sequence ID" value="NZ_CP023563.1"/>
</dbReference>
<comment type="subcellular location">
    <subcellularLocation>
        <location evidence="1">Cell membrane</location>
        <topology evidence="1">Multi-pass membrane protein</topology>
    </subcellularLocation>
</comment>
<evidence type="ECO:0000256" key="3">
    <source>
        <dbReference type="ARBA" id="ARBA00022692"/>
    </source>
</evidence>
<proteinExistence type="inferred from homology"/>
<accession>A0A291GMZ1</accession>
<dbReference type="PROSITE" id="PS51257">
    <property type="entry name" value="PROKAR_LIPOPROTEIN"/>
    <property type="match status" value="1"/>
</dbReference>
<dbReference type="Pfam" id="PF02687">
    <property type="entry name" value="FtsX"/>
    <property type="match status" value="2"/>
</dbReference>
<evidence type="ECO:0000256" key="5">
    <source>
        <dbReference type="ARBA" id="ARBA00023136"/>
    </source>
</evidence>
<feature type="transmembrane region" description="Helical" evidence="8">
    <location>
        <begin position="699"/>
        <end position="723"/>
    </location>
</feature>
<dbReference type="InterPro" id="IPR050250">
    <property type="entry name" value="Macrolide_Exporter_MacB"/>
</dbReference>
<dbReference type="EMBL" id="CP023563">
    <property type="protein sequence ID" value="ATG51595.1"/>
    <property type="molecule type" value="Genomic_DNA"/>
</dbReference>
<feature type="transmembrane region" description="Helical" evidence="8">
    <location>
        <begin position="797"/>
        <end position="817"/>
    </location>
</feature>
<evidence type="ECO:0000256" key="8">
    <source>
        <dbReference type="SAM" id="Phobius"/>
    </source>
</evidence>
<dbReference type="GO" id="GO:0005886">
    <property type="term" value="C:plasma membrane"/>
    <property type="evidence" value="ECO:0007669"/>
    <property type="project" value="UniProtKB-SubCell"/>
</dbReference>
<dbReference type="KEGG" id="brz:CFK38_08705"/>
<dbReference type="InterPro" id="IPR003838">
    <property type="entry name" value="ABC3_permease_C"/>
</dbReference>
<dbReference type="GO" id="GO:0022857">
    <property type="term" value="F:transmembrane transporter activity"/>
    <property type="evidence" value="ECO:0007669"/>
    <property type="project" value="TreeGrafter"/>
</dbReference>
<evidence type="ECO:0000259" key="9">
    <source>
        <dbReference type="Pfam" id="PF02687"/>
    </source>
</evidence>
<keyword evidence="3 8" id="KW-0812">Transmembrane</keyword>
<feature type="transmembrane region" description="Helical" evidence="8">
    <location>
        <begin position="758"/>
        <end position="785"/>
    </location>
</feature>
<feature type="domain" description="ABC3 transporter permease C-terminal" evidence="9">
    <location>
        <begin position="710"/>
        <end position="826"/>
    </location>
</feature>